<sequence length="216" mass="25126">MVWCPREDQVKSPSGSKKYGGPSGTQALDRPSCLMTARHGHAELKPPRSKNTSVVAVRVQCLLFFAFAKQMLAYFGFLAQFEPISNTSTLSIGYLFVFLWRHIDYLAFFDPIFVQARRGGFALYISTEQREGNIFLHRITKPPKLPPCCQINTGEIKPSWSWGRRQDHWSWRLRFEKKQREGSPGGKTESWFQVFLWLYCQRTPLFPPKQTLFRQK</sequence>
<feature type="region of interest" description="Disordered" evidence="1">
    <location>
        <begin position="1"/>
        <end position="29"/>
    </location>
</feature>
<evidence type="ECO:0000313" key="2">
    <source>
        <dbReference type="EMBL" id="KAF0728433.1"/>
    </source>
</evidence>
<name>A0A6G0WM78_9STRA</name>
<evidence type="ECO:0000313" key="3">
    <source>
        <dbReference type="Proteomes" id="UP000481153"/>
    </source>
</evidence>
<keyword evidence="3" id="KW-1185">Reference proteome</keyword>
<proteinExistence type="predicted"/>
<dbReference type="Proteomes" id="UP000481153">
    <property type="component" value="Unassembled WGS sequence"/>
</dbReference>
<accession>A0A6G0WM78</accession>
<gene>
    <name evidence="2" type="ORF">Ae201684_013796</name>
</gene>
<feature type="compositionally biased region" description="Basic and acidic residues" evidence="1">
    <location>
        <begin position="1"/>
        <end position="10"/>
    </location>
</feature>
<feature type="compositionally biased region" description="Low complexity" evidence="1">
    <location>
        <begin position="11"/>
        <end position="20"/>
    </location>
</feature>
<evidence type="ECO:0000256" key="1">
    <source>
        <dbReference type="SAM" id="MobiDB-lite"/>
    </source>
</evidence>
<protein>
    <submittedName>
        <fullName evidence="2">Uncharacterized protein</fullName>
    </submittedName>
</protein>
<comment type="caution">
    <text evidence="2">The sequence shown here is derived from an EMBL/GenBank/DDBJ whole genome shotgun (WGS) entry which is preliminary data.</text>
</comment>
<dbReference type="AlphaFoldDB" id="A0A6G0WM78"/>
<reference evidence="2 3" key="1">
    <citation type="submission" date="2019-07" db="EMBL/GenBank/DDBJ databases">
        <title>Genomics analysis of Aphanomyces spp. identifies a new class of oomycete effector associated with host adaptation.</title>
        <authorList>
            <person name="Gaulin E."/>
        </authorList>
    </citation>
    <scope>NUCLEOTIDE SEQUENCE [LARGE SCALE GENOMIC DNA]</scope>
    <source>
        <strain evidence="2 3">ATCC 201684</strain>
    </source>
</reference>
<organism evidence="2 3">
    <name type="scientific">Aphanomyces euteiches</name>
    <dbReference type="NCBI Taxonomy" id="100861"/>
    <lineage>
        <taxon>Eukaryota</taxon>
        <taxon>Sar</taxon>
        <taxon>Stramenopiles</taxon>
        <taxon>Oomycota</taxon>
        <taxon>Saprolegniomycetes</taxon>
        <taxon>Saprolegniales</taxon>
        <taxon>Verrucalvaceae</taxon>
        <taxon>Aphanomyces</taxon>
    </lineage>
</organism>
<dbReference type="EMBL" id="VJMJ01000178">
    <property type="protein sequence ID" value="KAF0728433.1"/>
    <property type="molecule type" value="Genomic_DNA"/>
</dbReference>